<comment type="caution">
    <text evidence="2">The sequence shown here is derived from an EMBL/GenBank/DDBJ whole genome shotgun (WGS) entry which is preliminary data.</text>
</comment>
<organism evidence="2 3">
    <name type="scientific">Pseudomonas versuta</name>
    <dbReference type="NCBI Taxonomy" id="1788301"/>
    <lineage>
        <taxon>Bacteria</taxon>
        <taxon>Pseudomonadati</taxon>
        <taxon>Pseudomonadota</taxon>
        <taxon>Gammaproteobacteria</taxon>
        <taxon>Pseudomonadales</taxon>
        <taxon>Pseudomonadaceae</taxon>
        <taxon>Pseudomonas</taxon>
    </lineage>
</organism>
<feature type="chain" id="PRO_5032817866" evidence="1">
    <location>
        <begin position="20"/>
        <end position="245"/>
    </location>
</feature>
<feature type="signal peptide" evidence="1">
    <location>
        <begin position="1"/>
        <end position="19"/>
    </location>
</feature>
<gene>
    <name evidence="2" type="ORF">BOH74_04175</name>
</gene>
<evidence type="ECO:0000313" key="2">
    <source>
        <dbReference type="EMBL" id="OKA28012.1"/>
    </source>
</evidence>
<proteinExistence type="predicted"/>
<keyword evidence="1" id="KW-0732">Signal</keyword>
<dbReference type="Proteomes" id="UP000185990">
    <property type="component" value="Unassembled WGS sequence"/>
</dbReference>
<accession>A0A853ZX86</accession>
<reference evidence="2 3" key="1">
    <citation type="submission" date="2016-11" db="EMBL/GenBank/DDBJ databases">
        <title>Draft genome of Pseudomonas versuta A4R1.12.</title>
        <authorList>
            <person name="See-Too W.-S."/>
        </authorList>
    </citation>
    <scope>NUCLEOTIDE SEQUENCE [LARGE SCALE GENOMIC DNA]</scope>
    <source>
        <strain evidence="2 3">A4R1.12</strain>
    </source>
</reference>
<sequence length="245" mass="26606">MKTLILAAVLSAFGAAANAAPALNVGTIYDYLDAKNSSYTKRIYNGGDSTAYVKVTVLEMHYKPDGSFTEVPVKGLDAAGKGTGLIASPARLIIPVKGMQPTRLLFRGDRSKERYYRVRFVPVLPTKADKFAVDEAGREDYNASMSAGINVMAGYGTIFFVRPTNAVFDSQINNSANRYTLRNNGNSSVVLDNFKDCPVKGGGECKPVAKHHVLPQKTFTLDKVAGREYSFDLIEGTSKKSMVVE</sequence>
<dbReference type="InterPro" id="IPR013783">
    <property type="entry name" value="Ig-like_fold"/>
</dbReference>
<evidence type="ECO:0000256" key="1">
    <source>
        <dbReference type="SAM" id="SignalP"/>
    </source>
</evidence>
<name>A0A853ZX86_9PSED</name>
<protein>
    <submittedName>
        <fullName evidence="2">Pilus assembly protein</fullName>
    </submittedName>
</protein>
<dbReference type="Gene3D" id="2.60.40.10">
    <property type="entry name" value="Immunoglobulins"/>
    <property type="match status" value="1"/>
</dbReference>
<dbReference type="AlphaFoldDB" id="A0A853ZX86"/>
<dbReference type="RefSeq" id="WP_073509035.1">
    <property type="nucleotide sequence ID" value="NZ_MPJD01000006.1"/>
</dbReference>
<dbReference type="InterPro" id="IPR008962">
    <property type="entry name" value="PapD-like_sf"/>
</dbReference>
<dbReference type="EMBL" id="MPJD01000006">
    <property type="protein sequence ID" value="OKA28012.1"/>
    <property type="molecule type" value="Genomic_DNA"/>
</dbReference>
<evidence type="ECO:0000313" key="3">
    <source>
        <dbReference type="Proteomes" id="UP000185990"/>
    </source>
</evidence>
<dbReference type="SUPFAM" id="SSF49354">
    <property type="entry name" value="PapD-like"/>
    <property type="match status" value="1"/>
</dbReference>